<dbReference type="Proteomes" id="UP001060085">
    <property type="component" value="Linkage Group LG04"/>
</dbReference>
<name>A0ACC0B431_CATRO</name>
<protein>
    <submittedName>
        <fullName evidence="1">Uncharacterized protein</fullName>
    </submittedName>
</protein>
<sequence>MRERTNKTSITSRRQKVPLKGFENIKLLATLDILHPGPQEGLNKIFSSMFNQPKAFSPTSLHHNMNERKEKYHGVRRPRLLEHLWHGLKLLFVEISFKTLFERAFGFKFFLVHYKEFLFSKDFETQLGSNSKMSDTNICESFKSNEASFVLGIEDQRKSGGKLCGIGVFKNHFLNVKVQLKDPCDDQKLLTGLEDGLLVPNMNSLVISMKHEFSCTLLYHLPFKEFLKKFVCEVKFGKSRDFKSKQSYTFFEESLGFMSKSSWKKSTSNFFLDNLFIFNSIFDFYVDNILELSFAFASPCEMKSSWNFKKNFDRMRFHYVVIHESLLKDLVNESSNSHVSFKEMKSYMMRIHGWVLRIEKDESFRFRYPFKDYGFKACFKTSLTSVLFRSCLLNLFSQILEETFIVWNSETFSNFLFLTLQSFQDLGFYYHFPFKDVLRIDAIAWIHLHDILVHLCAYLERNHVKLIWVVPSFSLTKHNSNFSMHTCYVHHGPFKEDLNIFVLFPFIFQVFQHLRFYFHHQSNEVLETFDEGPKLQDFFHFNCVLFQRSLVTHRWHLCDYYVDDSSLNFFIYATFTFHKPFREWSGFF</sequence>
<keyword evidence="2" id="KW-1185">Reference proteome</keyword>
<proteinExistence type="predicted"/>
<comment type="caution">
    <text evidence="1">The sequence shown here is derived from an EMBL/GenBank/DDBJ whole genome shotgun (WGS) entry which is preliminary data.</text>
</comment>
<accession>A0ACC0B431</accession>
<dbReference type="EMBL" id="CM044704">
    <property type="protein sequence ID" value="KAI5667395.1"/>
    <property type="molecule type" value="Genomic_DNA"/>
</dbReference>
<evidence type="ECO:0000313" key="1">
    <source>
        <dbReference type="EMBL" id="KAI5667395.1"/>
    </source>
</evidence>
<evidence type="ECO:0000313" key="2">
    <source>
        <dbReference type="Proteomes" id="UP001060085"/>
    </source>
</evidence>
<gene>
    <name evidence="1" type="ORF">M9H77_17248</name>
</gene>
<organism evidence="1 2">
    <name type="scientific">Catharanthus roseus</name>
    <name type="common">Madagascar periwinkle</name>
    <name type="synonym">Vinca rosea</name>
    <dbReference type="NCBI Taxonomy" id="4058"/>
    <lineage>
        <taxon>Eukaryota</taxon>
        <taxon>Viridiplantae</taxon>
        <taxon>Streptophyta</taxon>
        <taxon>Embryophyta</taxon>
        <taxon>Tracheophyta</taxon>
        <taxon>Spermatophyta</taxon>
        <taxon>Magnoliopsida</taxon>
        <taxon>eudicotyledons</taxon>
        <taxon>Gunneridae</taxon>
        <taxon>Pentapetalae</taxon>
        <taxon>asterids</taxon>
        <taxon>lamiids</taxon>
        <taxon>Gentianales</taxon>
        <taxon>Apocynaceae</taxon>
        <taxon>Rauvolfioideae</taxon>
        <taxon>Vinceae</taxon>
        <taxon>Catharanthinae</taxon>
        <taxon>Catharanthus</taxon>
    </lineage>
</organism>
<reference evidence="2" key="1">
    <citation type="journal article" date="2023" name="Nat. Plants">
        <title>Single-cell RNA sequencing provides a high-resolution roadmap for understanding the multicellular compartmentation of specialized metabolism.</title>
        <authorList>
            <person name="Sun S."/>
            <person name="Shen X."/>
            <person name="Li Y."/>
            <person name="Li Y."/>
            <person name="Wang S."/>
            <person name="Li R."/>
            <person name="Zhang H."/>
            <person name="Shen G."/>
            <person name="Guo B."/>
            <person name="Wei J."/>
            <person name="Xu J."/>
            <person name="St-Pierre B."/>
            <person name="Chen S."/>
            <person name="Sun C."/>
        </authorList>
    </citation>
    <scope>NUCLEOTIDE SEQUENCE [LARGE SCALE GENOMIC DNA]</scope>
</reference>